<accession>A0A0G2F307</accession>
<name>A0A0G2F307_PHACM</name>
<feature type="region of interest" description="Disordered" evidence="3">
    <location>
        <begin position="255"/>
        <end position="285"/>
    </location>
</feature>
<keyword evidence="6" id="KW-1185">Reference proteome</keyword>
<evidence type="ECO:0000313" key="6">
    <source>
        <dbReference type="Proteomes" id="UP000053317"/>
    </source>
</evidence>
<feature type="compositionally biased region" description="Basic and acidic residues" evidence="3">
    <location>
        <begin position="753"/>
        <end position="782"/>
    </location>
</feature>
<sequence length="839" mass="93468">MGSTPPESPRKRVKLSTEETENIPVSQDANTAIERSPRSHNNHTAQPVLPIDDIAKEVEVGITCFLDQRTDGFTGILKKRYAKIVLELVYVARVNGQLCRYTDFLVNEILPDGRVVHLENLKPTKIYKEEPEPEAPEPPKVESSNISTDAENSTVKDASDDKADTSRKSDEPQTISSDDVVTLNGYFGEELTPKITALYATILAHPDRKPSHHPTVESSAPITDRTLRTQIHQDIRRMFNSRIESSTNNDGVMILTAAAPRSRKPKDGRSQGRGGGGPQGRSGKLGWQELGGEYLHFTIYKENKDTMEVISYIARELRMPPKSFQFAGTKDRRGVTVQRASAYRVEAGRMASLNRSLRNSAVGDYVYQRQNLELGELGGNEFVITLRDCDISSTSKYSNLSMVEKVSYLKTLVSQRMESLHTKGYFNYFGLQRFGTFASRTDTVGVALLQSNFKRACDIIFDYNSDALAAALEDEEAQKSQQDTSSTNRTRNQSKISSDDKLRALALHTFRTNPKASSRALSLLPRKFSAEHALVRHLSRHPKDFTGAIMTIPRNLRIMYAHAYQSLVWNFAVGQRWKKYGNKVVEGDLILVSEHKGNVKNEADGNGASREVAIDEDGMTVDTDGEVIVRPLGHDRAPRAEDMFERARPLSSIEASSGKYSMFDIVLPLPGFDVEYPANEVGSFYKEFMADPERGGGLDPHDMRRKQKDFSLSGGYRKILSRIGQGYTVDVKPYKEGEDMQFVVTDLERIRATPSAARKEDGAKTDGNHEHGKENGRKDDKQSSQSLVHEVDPIAEAQGTNVAVIISFKLGPAQYATMALRELTRGGIQPYKPDFGGGR</sequence>
<dbReference type="OrthoDB" id="447290at2759"/>
<dbReference type="PANTHER" id="PTHR13326">
    <property type="entry name" value="TRNA PSEUDOURIDINE SYNTHASE D"/>
    <property type="match status" value="1"/>
</dbReference>
<dbReference type="InterPro" id="IPR020103">
    <property type="entry name" value="PsdUridine_synth_cat_dom_sf"/>
</dbReference>
<dbReference type="Proteomes" id="UP000053317">
    <property type="component" value="Unassembled WGS sequence"/>
</dbReference>
<dbReference type="CDD" id="cd02576">
    <property type="entry name" value="PseudoU_synth_ScPUS7"/>
    <property type="match status" value="1"/>
</dbReference>
<protein>
    <submittedName>
        <fullName evidence="5">Putative pseudouridine synthase</fullName>
    </submittedName>
</protein>
<evidence type="ECO:0000259" key="4">
    <source>
        <dbReference type="PROSITE" id="PS50984"/>
    </source>
</evidence>
<dbReference type="InterPro" id="IPR001656">
    <property type="entry name" value="PsdUridine_synth_TruD"/>
</dbReference>
<feature type="compositionally biased region" description="Polar residues" evidence="3">
    <location>
        <begin position="479"/>
        <end position="496"/>
    </location>
</feature>
<comment type="similarity">
    <text evidence="1">Belongs to the pseudouridine synthase TruD family.</text>
</comment>
<keyword evidence="2" id="KW-0413">Isomerase</keyword>
<dbReference type="GO" id="GO:0009982">
    <property type="term" value="F:pseudouridine synthase activity"/>
    <property type="evidence" value="ECO:0007669"/>
    <property type="project" value="InterPro"/>
</dbReference>
<organism evidence="5 6">
    <name type="scientific">Phaeomoniella chlamydospora</name>
    <name type="common">Phaeoacremonium chlamydosporum</name>
    <dbReference type="NCBI Taxonomy" id="158046"/>
    <lineage>
        <taxon>Eukaryota</taxon>
        <taxon>Fungi</taxon>
        <taxon>Dikarya</taxon>
        <taxon>Ascomycota</taxon>
        <taxon>Pezizomycotina</taxon>
        <taxon>Eurotiomycetes</taxon>
        <taxon>Chaetothyriomycetidae</taxon>
        <taxon>Phaeomoniellales</taxon>
        <taxon>Phaeomoniellaceae</taxon>
        <taxon>Phaeomoniella</taxon>
    </lineage>
</organism>
<dbReference type="Pfam" id="PF01142">
    <property type="entry name" value="TruD"/>
    <property type="match status" value="2"/>
</dbReference>
<feature type="compositionally biased region" description="Gly residues" evidence="3">
    <location>
        <begin position="271"/>
        <end position="280"/>
    </location>
</feature>
<feature type="compositionally biased region" description="Polar residues" evidence="3">
    <location>
        <begin position="142"/>
        <end position="156"/>
    </location>
</feature>
<feature type="region of interest" description="Disordered" evidence="3">
    <location>
        <begin position="126"/>
        <end position="176"/>
    </location>
</feature>
<dbReference type="GO" id="GO:0001522">
    <property type="term" value="P:pseudouridine synthesis"/>
    <property type="evidence" value="ECO:0007669"/>
    <property type="project" value="InterPro"/>
</dbReference>
<dbReference type="InterPro" id="IPR011760">
    <property type="entry name" value="PsdUridine_synth_TruD_insert"/>
</dbReference>
<comment type="caution">
    <text evidence="5">The sequence shown here is derived from an EMBL/GenBank/DDBJ whole genome shotgun (WGS) entry which is preliminary data.</text>
</comment>
<dbReference type="InterPro" id="IPR042214">
    <property type="entry name" value="TruD_catalytic"/>
</dbReference>
<evidence type="ECO:0000256" key="2">
    <source>
        <dbReference type="ARBA" id="ARBA00023235"/>
    </source>
</evidence>
<dbReference type="GO" id="GO:0003723">
    <property type="term" value="F:RNA binding"/>
    <property type="evidence" value="ECO:0007669"/>
    <property type="project" value="InterPro"/>
</dbReference>
<evidence type="ECO:0000313" key="5">
    <source>
        <dbReference type="EMBL" id="KKY29177.1"/>
    </source>
</evidence>
<reference evidence="5 6" key="1">
    <citation type="submission" date="2015-05" db="EMBL/GenBank/DDBJ databases">
        <title>Distinctive expansion of gene families associated with plant cell wall degradation and secondary metabolism in the genomes of grapevine trunk pathogens.</title>
        <authorList>
            <person name="Lawrence D.P."/>
            <person name="Travadon R."/>
            <person name="Rolshausen P.E."/>
            <person name="Baumgartner K."/>
        </authorList>
    </citation>
    <scope>NUCLEOTIDE SEQUENCE [LARGE SCALE GENOMIC DNA]</scope>
    <source>
        <strain evidence="5">UCRPC4</strain>
    </source>
</reference>
<dbReference type="PROSITE" id="PS50984">
    <property type="entry name" value="TRUD"/>
    <property type="match status" value="1"/>
</dbReference>
<evidence type="ECO:0000256" key="3">
    <source>
        <dbReference type="SAM" id="MobiDB-lite"/>
    </source>
</evidence>
<dbReference type="PIRSF" id="PIRSF037016">
    <property type="entry name" value="Pseudouridin_synth_euk_prd"/>
    <property type="match status" value="1"/>
</dbReference>
<dbReference type="Gene3D" id="3.30.2350.20">
    <property type="entry name" value="TruD, catalytic domain"/>
    <property type="match status" value="2"/>
</dbReference>
<reference evidence="5 6" key="2">
    <citation type="submission" date="2015-05" db="EMBL/GenBank/DDBJ databases">
        <authorList>
            <person name="Morales-Cruz A."/>
            <person name="Amrine K.C."/>
            <person name="Cantu D."/>
        </authorList>
    </citation>
    <scope>NUCLEOTIDE SEQUENCE [LARGE SCALE GENOMIC DNA]</scope>
    <source>
        <strain evidence="5">UCRPC4</strain>
    </source>
</reference>
<dbReference type="PANTHER" id="PTHR13326:SF21">
    <property type="entry name" value="PSEUDOURIDYLATE SYNTHASE PUS7L"/>
    <property type="match status" value="1"/>
</dbReference>
<feature type="region of interest" description="Disordered" evidence="3">
    <location>
        <begin position="1"/>
        <end position="48"/>
    </location>
</feature>
<proteinExistence type="inferred from homology"/>
<feature type="region of interest" description="Disordered" evidence="3">
    <location>
        <begin position="474"/>
        <end position="498"/>
    </location>
</feature>
<gene>
    <name evidence="5" type="ORF">UCRPC4_g00083</name>
</gene>
<dbReference type="EMBL" id="LCWF01000002">
    <property type="protein sequence ID" value="KKY29177.1"/>
    <property type="molecule type" value="Genomic_DNA"/>
</dbReference>
<feature type="domain" description="TRUD" evidence="4">
    <location>
        <begin position="424"/>
        <end position="722"/>
    </location>
</feature>
<dbReference type="AlphaFoldDB" id="A0A0G2F307"/>
<evidence type="ECO:0000256" key="1">
    <source>
        <dbReference type="ARBA" id="ARBA00007953"/>
    </source>
</evidence>
<feature type="region of interest" description="Disordered" evidence="3">
    <location>
        <begin position="753"/>
        <end position="787"/>
    </location>
</feature>
<dbReference type="SUPFAM" id="SSF55120">
    <property type="entry name" value="Pseudouridine synthase"/>
    <property type="match status" value="1"/>
</dbReference>
<dbReference type="GO" id="GO:0005634">
    <property type="term" value="C:nucleus"/>
    <property type="evidence" value="ECO:0007669"/>
    <property type="project" value="TreeGrafter"/>
</dbReference>
<feature type="compositionally biased region" description="Basic and acidic residues" evidence="3">
    <location>
        <begin position="157"/>
        <end position="171"/>
    </location>
</feature>